<evidence type="ECO:0000256" key="3">
    <source>
        <dbReference type="ARBA" id="ARBA00017473"/>
    </source>
</evidence>
<evidence type="ECO:0000256" key="7">
    <source>
        <dbReference type="ARBA" id="ARBA00022840"/>
    </source>
</evidence>
<dbReference type="InterPro" id="IPR004424">
    <property type="entry name" value="IspE"/>
</dbReference>
<dbReference type="GO" id="GO:0019288">
    <property type="term" value="P:isopentenyl diphosphate biosynthetic process, methylerythritol 4-phosphate pathway"/>
    <property type="evidence" value="ECO:0007669"/>
    <property type="project" value="UniProtKB-UniRule"/>
</dbReference>
<keyword evidence="5 9" id="KW-0547">Nucleotide-binding</keyword>
<dbReference type="NCBIfam" id="TIGR00154">
    <property type="entry name" value="ispE"/>
    <property type="match status" value="1"/>
</dbReference>
<dbReference type="GO" id="GO:0050515">
    <property type="term" value="F:4-(cytidine 5'-diphospho)-2-C-methyl-D-erythritol kinase activity"/>
    <property type="evidence" value="ECO:0007669"/>
    <property type="project" value="UniProtKB-UniRule"/>
</dbReference>
<evidence type="ECO:0000259" key="10">
    <source>
        <dbReference type="Pfam" id="PF00288"/>
    </source>
</evidence>
<keyword evidence="7 9" id="KW-0067">ATP-binding</keyword>
<dbReference type="Proteomes" id="UP000267223">
    <property type="component" value="Unassembled WGS sequence"/>
</dbReference>
<keyword evidence="6 9" id="KW-0418">Kinase</keyword>
<evidence type="ECO:0000313" key="12">
    <source>
        <dbReference type="EMBL" id="RNI35311.1"/>
    </source>
</evidence>
<dbReference type="InterPro" id="IPR006204">
    <property type="entry name" value="GHMP_kinase_N_dom"/>
</dbReference>
<dbReference type="OrthoDB" id="9809438at2"/>
<organism evidence="12 13">
    <name type="scientific">Hanamia caeni</name>
    <dbReference type="NCBI Taxonomy" id="2294116"/>
    <lineage>
        <taxon>Bacteria</taxon>
        <taxon>Pseudomonadati</taxon>
        <taxon>Bacteroidota</taxon>
        <taxon>Chitinophagia</taxon>
        <taxon>Chitinophagales</taxon>
        <taxon>Chitinophagaceae</taxon>
        <taxon>Hanamia</taxon>
    </lineage>
</organism>
<evidence type="ECO:0000259" key="11">
    <source>
        <dbReference type="Pfam" id="PF08544"/>
    </source>
</evidence>
<evidence type="ECO:0000256" key="4">
    <source>
        <dbReference type="ARBA" id="ARBA00022679"/>
    </source>
</evidence>
<reference evidence="12 13" key="1">
    <citation type="submission" date="2018-11" db="EMBL/GenBank/DDBJ databases">
        <title>Draft genome sequence of Ferruginibacter sp. BO-59.</title>
        <authorList>
            <person name="Im W.T."/>
        </authorList>
    </citation>
    <scope>NUCLEOTIDE SEQUENCE [LARGE SCALE GENOMIC DNA]</scope>
    <source>
        <strain evidence="12 13">BO-59</strain>
    </source>
</reference>
<dbReference type="AlphaFoldDB" id="A0A3M9NC36"/>
<keyword evidence="9" id="KW-0414">Isoprene biosynthesis</keyword>
<evidence type="ECO:0000313" key="13">
    <source>
        <dbReference type="Proteomes" id="UP000267223"/>
    </source>
</evidence>
<evidence type="ECO:0000256" key="6">
    <source>
        <dbReference type="ARBA" id="ARBA00022777"/>
    </source>
</evidence>
<feature type="active site" evidence="9">
    <location>
        <position position="133"/>
    </location>
</feature>
<comment type="catalytic activity">
    <reaction evidence="9">
        <text>4-CDP-2-C-methyl-D-erythritol + ATP = 4-CDP-2-C-methyl-D-erythritol 2-phosphate + ADP + H(+)</text>
        <dbReference type="Rhea" id="RHEA:18437"/>
        <dbReference type="ChEBI" id="CHEBI:15378"/>
        <dbReference type="ChEBI" id="CHEBI:30616"/>
        <dbReference type="ChEBI" id="CHEBI:57823"/>
        <dbReference type="ChEBI" id="CHEBI:57919"/>
        <dbReference type="ChEBI" id="CHEBI:456216"/>
        <dbReference type="EC" id="2.7.1.148"/>
    </reaction>
</comment>
<sequence>MVTFPHCKINLGLNILRKREDNFHDIETAFFPLPFYDVLEIVSAENEIQFINTGISGGAIKNNLCIKAYQLLKKDFPGLPKIKMHLHKTIPAGAGLGAGSADGAFTLSLLNKKYQLNISQTQLSEYALQLGSDCPFFLMNKPATAAGRGEQLEGINLSLAGYKIIIINPAIHISTREVFQQIVPAVPAKRIKNILQQPIESWKNDLVNDFEKIVFKAYPQIKTIKDELYQNGALYASMTGTGSTVFGIFTQSEEVHIPNENGYLCKAVENLA</sequence>
<dbReference type="InterPro" id="IPR020568">
    <property type="entry name" value="Ribosomal_Su5_D2-typ_SF"/>
</dbReference>
<proteinExistence type="inferred from homology"/>
<comment type="caution">
    <text evidence="12">The sequence shown here is derived from an EMBL/GenBank/DDBJ whole genome shotgun (WGS) entry which is preliminary data.</text>
</comment>
<keyword evidence="13" id="KW-1185">Reference proteome</keyword>
<comment type="similarity">
    <text evidence="1 9">Belongs to the GHMP kinase family. IspE subfamily.</text>
</comment>
<gene>
    <name evidence="9" type="primary">ispE</name>
    <name evidence="12" type="ORF">EFY79_13765</name>
</gene>
<evidence type="ECO:0000256" key="9">
    <source>
        <dbReference type="HAMAP-Rule" id="MF_00061"/>
    </source>
</evidence>
<keyword evidence="4 9" id="KW-0808">Transferase</keyword>
<feature type="active site" evidence="9">
    <location>
        <position position="8"/>
    </location>
</feature>
<evidence type="ECO:0000256" key="5">
    <source>
        <dbReference type="ARBA" id="ARBA00022741"/>
    </source>
</evidence>
<dbReference type="InterPro" id="IPR036554">
    <property type="entry name" value="GHMP_kinase_C_sf"/>
</dbReference>
<dbReference type="GO" id="GO:0005524">
    <property type="term" value="F:ATP binding"/>
    <property type="evidence" value="ECO:0007669"/>
    <property type="project" value="UniProtKB-UniRule"/>
</dbReference>
<feature type="domain" description="GHMP kinase C-terminal" evidence="11">
    <location>
        <begin position="199"/>
        <end position="253"/>
    </location>
</feature>
<dbReference type="RefSeq" id="WP_123121298.1">
    <property type="nucleotide sequence ID" value="NZ_RJJR01000011.1"/>
</dbReference>
<dbReference type="SUPFAM" id="SSF55060">
    <property type="entry name" value="GHMP Kinase, C-terminal domain"/>
    <property type="match status" value="1"/>
</dbReference>
<dbReference type="PIRSF" id="PIRSF010376">
    <property type="entry name" value="IspE"/>
    <property type="match status" value="1"/>
</dbReference>
<comment type="function">
    <text evidence="9">Catalyzes the phosphorylation of the position 2 hydroxy group of 4-diphosphocytidyl-2C-methyl-D-erythritol.</text>
</comment>
<dbReference type="Pfam" id="PF08544">
    <property type="entry name" value="GHMP_kinases_C"/>
    <property type="match status" value="1"/>
</dbReference>
<dbReference type="PANTHER" id="PTHR43527:SF2">
    <property type="entry name" value="4-DIPHOSPHOCYTIDYL-2-C-METHYL-D-ERYTHRITOL KINASE, CHLOROPLASTIC"/>
    <property type="match status" value="1"/>
</dbReference>
<accession>A0A3M9NC36</accession>
<dbReference type="EMBL" id="RJJR01000011">
    <property type="protein sequence ID" value="RNI35311.1"/>
    <property type="molecule type" value="Genomic_DNA"/>
</dbReference>
<protein>
    <recommendedName>
        <fullName evidence="3 9">4-diphosphocytidyl-2-C-methyl-D-erythritol kinase</fullName>
        <shortName evidence="9">CMK</shortName>
        <ecNumber evidence="2 9">2.7.1.148</ecNumber>
    </recommendedName>
    <alternativeName>
        <fullName evidence="8 9">4-(cytidine-5'-diphospho)-2-C-methyl-D-erythritol kinase</fullName>
    </alternativeName>
</protein>
<name>A0A3M9NC36_9BACT</name>
<comment type="pathway">
    <text evidence="9">Isoprenoid biosynthesis; isopentenyl diphosphate biosynthesis via DXP pathway; isopentenyl diphosphate from 1-deoxy-D-xylulose 5-phosphate: step 3/6.</text>
</comment>
<dbReference type="EC" id="2.7.1.148" evidence="2 9"/>
<dbReference type="PANTHER" id="PTHR43527">
    <property type="entry name" value="4-DIPHOSPHOCYTIDYL-2-C-METHYL-D-ERYTHRITOL KINASE, CHLOROPLASTIC"/>
    <property type="match status" value="1"/>
</dbReference>
<evidence type="ECO:0000256" key="2">
    <source>
        <dbReference type="ARBA" id="ARBA00012052"/>
    </source>
</evidence>
<dbReference type="GO" id="GO:0016114">
    <property type="term" value="P:terpenoid biosynthetic process"/>
    <property type="evidence" value="ECO:0007669"/>
    <property type="project" value="UniProtKB-UniRule"/>
</dbReference>
<dbReference type="Gene3D" id="3.30.230.10">
    <property type="match status" value="1"/>
</dbReference>
<evidence type="ECO:0000256" key="8">
    <source>
        <dbReference type="ARBA" id="ARBA00032554"/>
    </source>
</evidence>
<dbReference type="Pfam" id="PF00288">
    <property type="entry name" value="GHMP_kinases_N"/>
    <property type="match status" value="1"/>
</dbReference>
<dbReference type="HAMAP" id="MF_00061">
    <property type="entry name" value="IspE"/>
    <property type="match status" value="1"/>
</dbReference>
<dbReference type="SUPFAM" id="SSF54211">
    <property type="entry name" value="Ribosomal protein S5 domain 2-like"/>
    <property type="match status" value="1"/>
</dbReference>
<feature type="domain" description="GHMP kinase N-terminal" evidence="10">
    <location>
        <begin position="63"/>
        <end position="140"/>
    </location>
</feature>
<dbReference type="Gene3D" id="3.30.70.890">
    <property type="entry name" value="GHMP kinase, C-terminal domain"/>
    <property type="match status" value="1"/>
</dbReference>
<dbReference type="InterPro" id="IPR014721">
    <property type="entry name" value="Ribsml_uS5_D2-typ_fold_subgr"/>
</dbReference>
<dbReference type="InterPro" id="IPR013750">
    <property type="entry name" value="GHMP_kinase_C_dom"/>
</dbReference>
<evidence type="ECO:0000256" key="1">
    <source>
        <dbReference type="ARBA" id="ARBA00009684"/>
    </source>
</evidence>
<dbReference type="UniPathway" id="UPA00056">
    <property type="reaction ID" value="UER00094"/>
</dbReference>
<comment type="caution">
    <text evidence="9">Lacks conserved residue(s) required for the propagation of feature annotation.</text>
</comment>